<dbReference type="HOGENOM" id="CLU_3006743_0_0_7"/>
<dbReference type="STRING" id="525897.Dbac_1939"/>
<keyword evidence="2" id="KW-1185">Reference proteome</keyword>
<organism evidence="1 2">
    <name type="scientific">Desulfomicrobium baculatum (strain DSM 4028 / VKM B-1378 / X)</name>
    <name type="common">Desulfovibrio baculatus</name>
    <dbReference type="NCBI Taxonomy" id="525897"/>
    <lineage>
        <taxon>Bacteria</taxon>
        <taxon>Pseudomonadati</taxon>
        <taxon>Thermodesulfobacteriota</taxon>
        <taxon>Desulfovibrionia</taxon>
        <taxon>Desulfovibrionales</taxon>
        <taxon>Desulfomicrobiaceae</taxon>
        <taxon>Desulfomicrobium</taxon>
    </lineage>
</organism>
<dbReference type="KEGG" id="dba:Dbac_1939"/>
<reference evidence="1 2" key="1">
    <citation type="journal article" date="2009" name="Stand. Genomic Sci.">
        <title>Complete genome sequence of Desulfomicrobium baculatum type strain (X).</title>
        <authorList>
            <person name="Copeland A."/>
            <person name="Spring S."/>
            <person name="Goker M."/>
            <person name="Schneider S."/>
            <person name="Lapidus A."/>
            <person name="Del Rio T.G."/>
            <person name="Tice H."/>
            <person name="Cheng J.F."/>
            <person name="Chen F."/>
            <person name="Nolan M."/>
            <person name="Bruce D."/>
            <person name="Goodwin L."/>
            <person name="Pitluck S."/>
            <person name="Ivanova N."/>
            <person name="Mavrommatis K."/>
            <person name="Ovchinnikova G."/>
            <person name="Pati A."/>
            <person name="Chen A."/>
            <person name="Palaniappan K."/>
            <person name="Land M."/>
            <person name="Hauser L."/>
            <person name="Chang Y.J."/>
            <person name="Jeffries C.C."/>
            <person name="Meincke L."/>
            <person name="Sims D."/>
            <person name="Brettin T."/>
            <person name="Detter J.C."/>
            <person name="Han C."/>
            <person name="Chain P."/>
            <person name="Bristow J."/>
            <person name="Eisen J.A."/>
            <person name="Markowitz V."/>
            <person name="Hugenholtz P."/>
            <person name="Kyrpides N.C."/>
            <person name="Klenk H.P."/>
            <person name="Lucas S."/>
        </authorList>
    </citation>
    <scope>NUCLEOTIDE SEQUENCE [LARGE SCALE GENOMIC DNA]</scope>
    <source>
        <strain evidence="2">DSM 4028 / VKM B-1378 / X</strain>
    </source>
</reference>
<protein>
    <submittedName>
        <fullName evidence="1">Uncharacterized protein</fullName>
    </submittedName>
</protein>
<gene>
    <name evidence="1" type="ordered locus">Dbac_1939</name>
</gene>
<name>C7LXF7_DESBD</name>
<dbReference type="AlphaFoldDB" id="C7LXF7"/>
<accession>C7LXF7</accession>
<sequence>MDLDHASLLFFLVFQPLGKTVMAAVSAEAAPAFMTRASFYSLFTTQFGQDEFRPGP</sequence>
<evidence type="ECO:0000313" key="1">
    <source>
        <dbReference type="EMBL" id="ACU90028.1"/>
    </source>
</evidence>
<dbReference type="EMBL" id="CP001629">
    <property type="protein sequence ID" value="ACU90028.1"/>
    <property type="molecule type" value="Genomic_DNA"/>
</dbReference>
<proteinExistence type="predicted"/>
<evidence type="ECO:0000313" key="2">
    <source>
        <dbReference type="Proteomes" id="UP000002216"/>
    </source>
</evidence>
<dbReference type="Proteomes" id="UP000002216">
    <property type="component" value="Chromosome"/>
</dbReference>